<dbReference type="InterPro" id="IPR029058">
    <property type="entry name" value="AB_hydrolase_fold"/>
</dbReference>
<reference evidence="2" key="1">
    <citation type="submission" date="2016-10" db="EMBL/GenBank/DDBJ databases">
        <authorList>
            <person name="Varghese N."/>
            <person name="Submissions S."/>
        </authorList>
    </citation>
    <scope>NUCLEOTIDE SEQUENCE [LARGE SCALE GENOMIC DNA]</scope>
    <source>
        <strain evidence="2">DSM 8987</strain>
    </source>
</reference>
<dbReference type="STRING" id="57664.SAMN05661003_1159"/>
<evidence type="ECO:0008006" key="3">
    <source>
        <dbReference type="Google" id="ProtNLM"/>
    </source>
</evidence>
<protein>
    <recommendedName>
        <fullName evidence="3">Lipase (Class 3)</fullName>
    </recommendedName>
</protein>
<evidence type="ECO:0000313" key="2">
    <source>
        <dbReference type="Proteomes" id="UP000243205"/>
    </source>
</evidence>
<sequence>MSDVKKYYDLATLAEASYILFDKLNNVYSDEKVRLALQNTDVNHGSFSATQAADFVDHWQVISHQKNTPESGFSATLFRNKDTNEYIYACRGTEGAFSDDLWSADYGDIVTDGLAIKQIVDMYNDWIRLHTANKGVYQAAYLERQEAESDNLRGLSGQALIDYLEELRSRSDIVIDEPGGVVYRIQFADSTTVFNDERAQGLGKLTGSESLSVTGHSLGGHLAAAFTRLFPGLGAEAITINGAGFATGLTPGLSGNAQLNIANLFGILEGNEDFDASKIQNLYGSAGPEFVTMDNYLGLVQQGAHDEVFIERWGPSQTFGHGKGQMTDSLAVFDLFSQVDASLTLSTITSLLEISANKADHTLESAVSALGKLFVTGFNPRGWRSAA</sequence>
<name>A0A1G7DQC8_9BACT</name>
<keyword evidence="2" id="KW-1185">Reference proteome</keyword>
<dbReference type="OrthoDB" id="5405960at2"/>
<proteinExistence type="predicted"/>
<accession>A0A1G7DQC8</accession>
<evidence type="ECO:0000313" key="1">
    <source>
        <dbReference type="EMBL" id="SDE53697.1"/>
    </source>
</evidence>
<gene>
    <name evidence="1" type="ORF">SAMN05661003_1159</name>
</gene>
<dbReference type="Proteomes" id="UP000243205">
    <property type="component" value="Unassembled WGS sequence"/>
</dbReference>
<organism evidence="1 2">
    <name type="scientific">Desulfuromonas thiophila</name>
    <dbReference type="NCBI Taxonomy" id="57664"/>
    <lineage>
        <taxon>Bacteria</taxon>
        <taxon>Pseudomonadati</taxon>
        <taxon>Thermodesulfobacteriota</taxon>
        <taxon>Desulfuromonadia</taxon>
        <taxon>Desulfuromonadales</taxon>
        <taxon>Desulfuromonadaceae</taxon>
        <taxon>Desulfuromonas</taxon>
    </lineage>
</organism>
<dbReference type="EMBL" id="FNAQ01000015">
    <property type="protein sequence ID" value="SDE53697.1"/>
    <property type="molecule type" value="Genomic_DNA"/>
</dbReference>
<dbReference type="SUPFAM" id="SSF53474">
    <property type="entry name" value="alpha/beta-Hydrolases"/>
    <property type="match status" value="1"/>
</dbReference>
<dbReference type="RefSeq" id="WP_092079682.1">
    <property type="nucleotide sequence ID" value="NZ_FNAQ01000015.1"/>
</dbReference>
<dbReference type="AlphaFoldDB" id="A0A1G7DQC8"/>
<dbReference type="Gene3D" id="3.40.50.1820">
    <property type="entry name" value="alpha/beta hydrolase"/>
    <property type="match status" value="1"/>
</dbReference>